<evidence type="ECO:0000256" key="2">
    <source>
        <dbReference type="SAM" id="SignalP"/>
    </source>
</evidence>
<protein>
    <recommendedName>
        <fullName evidence="5">Peptidase A2 domain-containing protein</fullName>
    </recommendedName>
</protein>
<keyword evidence="4" id="KW-1185">Reference proteome</keyword>
<reference evidence="3 4" key="1">
    <citation type="journal article" date="2018" name="Genome Biol. Evol.">
        <title>Multiple Roots of Fruiting Body Formation in Amoebozoa.</title>
        <authorList>
            <person name="Hillmann F."/>
            <person name="Forbes G."/>
            <person name="Novohradska S."/>
            <person name="Ferling I."/>
            <person name="Riege K."/>
            <person name="Groth M."/>
            <person name="Westermann M."/>
            <person name="Marz M."/>
            <person name="Spaller T."/>
            <person name="Winckler T."/>
            <person name="Schaap P."/>
            <person name="Glockner G."/>
        </authorList>
    </citation>
    <scope>NUCLEOTIDE SEQUENCE [LARGE SCALE GENOMIC DNA]</scope>
    <source>
        <strain evidence="3 4">Jena</strain>
    </source>
</reference>
<evidence type="ECO:0008006" key="5">
    <source>
        <dbReference type="Google" id="ProtNLM"/>
    </source>
</evidence>
<organism evidence="3 4">
    <name type="scientific">Planoprotostelium fungivorum</name>
    <dbReference type="NCBI Taxonomy" id="1890364"/>
    <lineage>
        <taxon>Eukaryota</taxon>
        <taxon>Amoebozoa</taxon>
        <taxon>Evosea</taxon>
        <taxon>Variosea</taxon>
        <taxon>Cavosteliida</taxon>
        <taxon>Cavosteliaceae</taxon>
        <taxon>Planoprotostelium</taxon>
    </lineage>
</organism>
<feature type="chain" id="PRO_5015133958" description="Peptidase A2 domain-containing protein" evidence="2">
    <location>
        <begin position="20"/>
        <end position="432"/>
    </location>
</feature>
<feature type="transmembrane region" description="Helical" evidence="1">
    <location>
        <begin position="411"/>
        <end position="430"/>
    </location>
</feature>
<dbReference type="InParanoid" id="A0A2P6N752"/>
<dbReference type="PANTHER" id="PTHR42754:SF1">
    <property type="entry name" value="LIPOPROTEIN"/>
    <property type="match status" value="1"/>
</dbReference>
<feature type="signal peptide" evidence="2">
    <location>
        <begin position="1"/>
        <end position="19"/>
    </location>
</feature>
<dbReference type="PANTHER" id="PTHR42754">
    <property type="entry name" value="ENDOGLUCANASE"/>
    <property type="match status" value="1"/>
</dbReference>
<dbReference type="AlphaFoldDB" id="A0A2P6N752"/>
<sequence length="432" mass="47955">MHHGFPLFILILGLQCASADFKYQQTILIDGNWTAATRIDTGGSMTLLAPPPIENDLANNDASPEIIRINPLGGVEWKRIFSNMALGATKVDAGWHGEVYAAGTTALFNSSIALMKIDGYNNEQWLRSKSFLFTNHTIQVAFINIDPAGSCWVTTQRTDGEGYFLTRFNTQGIELWTRSYAEGQNIQLIESATDKALNYVLAGRIVDETGTSQTFLTKLDQNGQLVWTTQKEELKLFVNTTKLRLEVDSVGNIAVAVPRPDNGTHESSIFIIKMDVNASEIWSVEVGTKGTDTLFDILVDSNDHIVVVGLTDVAKNKVIVDIPPYIDVILWQLNSDNGDIISIAYVRDPYNELEGVYNAAMDTNRDAVWVIGMRRPKIYSVDSQEDEPAKTFLMEFTYADPELPLDMVKTIYHIFISLFAVGLVVVGILTTV</sequence>
<dbReference type="Proteomes" id="UP000241769">
    <property type="component" value="Unassembled WGS sequence"/>
</dbReference>
<evidence type="ECO:0000313" key="3">
    <source>
        <dbReference type="EMBL" id="PRP79778.1"/>
    </source>
</evidence>
<evidence type="ECO:0000256" key="1">
    <source>
        <dbReference type="SAM" id="Phobius"/>
    </source>
</evidence>
<gene>
    <name evidence="3" type="ORF">PROFUN_12640</name>
</gene>
<keyword evidence="1" id="KW-0812">Transmembrane</keyword>
<keyword evidence="1" id="KW-1133">Transmembrane helix</keyword>
<proteinExistence type="predicted"/>
<dbReference type="SUPFAM" id="SSF101898">
    <property type="entry name" value="NHL repeat"/>
    <property type="match status" value="1"/>
</dbReference>
<keyword evidence="2" id="KW-0732">Signal</keyword>
<evidence type="ECO:0000313" key="4">
    <source>
        <dbReference type="Proteomes" id="UP000241769"/>
    </source>
</evidence>
<name>A0A2P6N752_9EUKA</name>
<dbReference type="EMBL" id="MDYQ01000171">
    <property type="protein sequence ID" value="PRP79778.1"/>
    <property type="molecule type" value="Genomic_DNA"/>
</dbReference>
<keyword evidence="1" id="KW-0472">Membrane</keyword>
<accession>A0A2P6N752</accession>
<comment type="caution">
    <text evidence="3">The sequence shown here is derived from an EMBL/GenBank/DDBJ whole genome shotgun (WGS) entry which is preliminary data.</text>
</comment>